<evidence type="ECO:0000313" key="2">
    <source>
        <dbReference type="Proteomes" id="UP001429601"/>
    </source>
</evidence>
<gene>
    <name evidence="1" type="ORF">HBF26_15115</name>
</gene>
<sequence length="153" mass="16938">MEYAIGMRSPGILTAGRQLGKERSNEYGFRDNPIENGRPDQVADDLPESIRNRLLNLDLNSISPEDLRYLAGTLYWEGYISADAGGELGLYHLDHPGPMNLANWIDEATATLNSGDLAEYPVAIRSYQAGIDAARGIWQLVEYLNGRLLDVQA</sequence>
<organism evidence="1 2">
    <name type="scientific">Luteibacter jiangsuensis</name>
    <dbReference type="NCBI Taxonomy" id="637577"/>
    <lineage>
        <taxon>Bacteria</taxon>
        <taxon>Pseudomonadati</taxon>
        <taxon>Pseudomonadota</taxon>
        <taxon>Gammaproteobacteria</taxon>
        <taxon>Lysobacterales</taxon>
        <taxon>Rhodanobacteraceae</taxon>
        <taxon>Luteibacter</taxon>
    </lineage>
</organism>
<name>A0ABX0QB14_9GAMM</name>
<evidence type="ECO:0000313" key="1">
    <source>
        <dbReference type="EMBL" id="NID06223.1"/>
    </source>
</evidence>
<keyword evidence="2" id="KW-1185">Reference proteome</keyword>
<accession>A0ABX0QB14</accession>
<dbReference type="EMBL" id="JAAQQR010000007">
    <property type="protein sequence ID" value="NID06223.1"/>
    <property type="molecule type" value="Genomic_DNA"/>
</dbReference>
<proteinExistence type="predicted"/>
<comment type="caution">
    <text evidence="1">The sequence shown here is derived from an EMBL/GenBank/DDBJ whole genome shotgun (WGS) entry which is preliminary data.</text>
</comment>
<reference evidence="1 2" key="1">
    <citation type="journal article" date="2011" name="Curr. Microbiol.">
        <title>Luteibacter jiangsuensis sp. nov.: a methamidophos-degrading bacterium isolated from a methamidophos-manufacturing factory.</title>
        <authorList>
            <person name="Wang L."/>
            <person name="Wang G.L."/>
            <person name="Li S.P."/>
            <person name="Jiang J.D."/>
        </authorList>
    </citation>
    <scope>NUCLEOTIDE SEQUENCE [LARGE SCALE GENOMIC DNA]</scope>
    <source>
        <strain evidence="1 2">CGMCC 1.10133</strain>
    </source>
</reference>
<dbReference type="RefSeq" id="WP_167128263.1">
    <property type="nucleotide sequence ID" value="NZ_JAAQQR010000007.1"/>
</dbReference>
<protein>
    <submittedName>
        <fullName evidence="1">Uncharacterized protein</fullName>
    </submittedName>
</protein>
<dbReference type="Proteomes" id="UP001429601">
    <property type="component" value="Unassembled WGS sequence"/>
</dbReference>